<dbReference type="EMBL" id="KQ086912">
    <property type="protein sequence ID" value="KLO03884.1"/>
    <property type="molecule type" value="Genomic_DNA"/>
</dbReference>
<proteinExistence type="predicted"/>
<gene>
    <name evidence="1" type="ORF">SCHPADRAFT_897470</name>
</gene>
<sequence>MATISSDVEIITLKSGIYIFVIICLGANTPLDRSAALRCNGSRRRSRNNGETLGDSLRLRKRSGRGRVVEILQRTPPEIPKKERSTLYVERQLNVHRHEVVKGEIRVPMFLRENPPCRDPYIMR</sequence>
<organism evidence="1 2">
    <name type="scientific">Schizopora paradoxa</name>
    <dbReference type="NCBI Taxonomy" id="27342"/>
    <lineage>
        <taxon>Eukaryota</taxon>
        <taxon>Fungi</taxon>
        <taxon>Dikarya</taxon>
        <taxon>Basidiomycota</taxon>
        <taxon>Agaricomycotina</taxon>
        <taxon>Agaricomycetes</taxon>
        <taxon>Hymenochaetales</taxon>
        <taxon>Schizoporaceae</taxon>
        <taxon>Schizopora</taxon>
    </lineage>
</organism>
<protein>
    <submittedName>
        <fullName evidence="1">Uncharacterized protein</fullName>
    </submittedName>
</protein>
<evidence type="ECO:0000313" key="1">
    <source>
        <dbReference type="EMBL" id="KLO03884.1"/>
    </source>
</evidence>
<accession>A0A0H2QX21</accession>
<dbReference type="InParanoid" id="A0A0H2QX21"/>
<keyword evidence="2" id="KW-1185">Reference proteome</keyword>
<name>A0A0H2QX21_9AGAM</name>
<evidence type="ECO:0000313" key="2">
    <source>
        <dbReference type="Proteomes" id="UP000053477"/>
    </source>
</evidence>
<dbReference type="Proteomes" id="UP000053477">
    <property type="component" value="Unassembled WGS sequence"/>
</dbReference>
<reference evidence="1 2" key="1">
    <citation type="submission" date="2015-04" db="EMBL/GenBank/DDBJ databases">
        <title>Complete genome sequence of Schizopora paradoxa KUC8140, a cosmopolitan wood degrader in East Asia.</title>
        <authorList>
            <consortium name="DOE Joint Genome Institute"/>
            <person name="Min B."/>
            <person name="Park H."/>
            <person name="Jang Y."/>
            <person name="Kim J.-J."/>
            <person name="Kim K.H."/>
            <person name="Pangilinan J."/>
            <person name="Lipzen A."/>
            <person name="Riley R."/>
            <person name="Grigoriev I.V."/>
            <person name="Spatafora J.W."/>
            <person name="Choi I.-G."/>
        </authorList>
    </citation>
    <scope>NUCLEOTIDE SEQUENCE [LARGE SCALE GENOMIC DNA]</scope>
    <source>
        <strain evidence="1 2">KUC8140</strain>
    </source>
</reference>
<dbReference type="AlphaFoldDB" id="A0A0H2QX21"/>